<evidence type="ECO:0000313" key="1">
    <source>
        <dbReference type="EnsemblMetazoa" id="Aqu2.1.13296_001"/>
    </source>
</evidence>
<dbReference type="EnsemblMetazoa" id="Aqu2.1.13296_001">
    <property type="protein sequence ID" value="Aqu2.1.13296_001"/>
    <property type="gene ID" value="Aqu2.1.13296"/>
</dbReference>
<proteinExistence type="predicted"/>
<organism evidence="1">
    <name type="scientific">Amphimedon queenslandica</name>
    <name type="common">Sponge</name>
    <dbReference type="NCBI Taxonomy" id="400682"/>
    <lineage>
        <taxon>Eukaryota</taxon>
        <taxon>Metazoa</taxon>
        <taxon>Porifera</taxon>
        <taxon>Demospongiae</taxon>
        <taxon>Heteroscleromorpha</taxon>
        <taxon>Haplosclerida</taxon>
        <taxon>Niphatidae</taxon>
        <taxon>Amphimedon</taxon>
    </lineage>
</organism>
<name>A0A1X7TF83_AMPQE</name>
<dbReference type="AlphaFoldDB" id="A0A1X7TF83"/>
<dbReference type="InParanoid" id="A0A1X7TF83"/>
<protein>
    <submittedName>
        <fullName evidence="1">Uncharacterized protein</fullName>
    </submittedName>
</protein>
<sequence length="72" mass="8484">MVIEYGLWDQIRVDHGKEWSLMLVELMWVEINTRINYPMKSCLNSLQESGDIDMSDSHIKFCVSWFSSRVAN</sequence>
<accession>A0A1X7TF83</accession>
<reference evidence="1" key="1">
    <citation type="submission" date="2017-05" db="UniProtKB">
        <authorList>
            <consortium name="EnsemblMetazoa"/>
        </authorList>
    </citation>
    <scope>IDENTIFICATION</scope>
</reference>